<dbReference type="SUPFAM" id="SSF48452">
    <property type="entry name" value="TPR-like"/>
    <property type="match status" value="2"/>
</dbReference>
<dbReference type="OrthoDB" id="56388at2"/>
<dbReference type="RefSeq" id="WP_130476193.1">
    <property type="nucleotide sequence ID" value="NZ_SFCC01000007.1"/>
</dbReference>
<dbReference type="Proteomes" id="UP000292003">
    <property type="component" value="Unassembled WGS sequence"/>
</dbReference>
<proteinExistence type="predicted"/>
<reference evidence="1 2" key="1">
    <citation type="submission" date="2019-02" db="EMBL/GenBank/DDBJ databases">
        <title>Draft genome sequence of Amycolatopsis sp. 8-3EHSu isolated from roots of Suaeda maritima.</title>
        <authorList>
            <person name="Duangmal K."/>
            <person name="Chantavorakit T."/>
        </authorList>
    </citation>
    <scope>NUCLEOTIDE SEQUENCE [LARGE SCALE GENOMIC DNA]</scope>
    <source>
        <strain evidence="1 2">8-3EHSu</strain>
    </source>
</reference>
<keyword evidence="2" id="KW-1185">Reference proteome</keyword>
<dbReference type="EMBL" id="SFCC01000007">
    <property type="protein sequence ID" value="RZQ63189.1"/>
    <property type="molecule type" value="Genomic_DNA"/>
</dbReference>
<organism evidence="1 2">
    <name type="scientific">Amycolatopsis suaedae</name>
    <dbReference type="NCBI Taxonomy" id="2510978"/>
    <lineage>
        <taxon>Bacteria</taxon>
        <taxon>Bacillati</taxon>
        <taxon>Actinomycetota</taxon>
        <taxon>Actinomycetes</taxon>
        <taxon>Pseudonocardiales</taxon>
        <taxon>Pseudonocardiaceae</taxon>
        <taxon>Amycolatopsis</taxon>
    </lineage>
</organism>
<evidence type="ECO:0000313" key="1">
    <source>
        <dbReference type="EMBL" id="RZQ63189.1"/>
    </source>
</evidence>
<evidence type="ECO:0008006" key="3">
    <source>
        <dbReference type="Google" id="ProtNLM"/>
    </source>
</evidence>
<gene>
    <name evidence="1" type="ORF">EWH70_16050</name>
</gene>
<name>A0A4Q7J7M5_9PSEU</name>
<protein>
    <recommendedName>
        <fullName evidence="3">Tetratricopeptide repeat protein</fullName>
    </recommendedName>
</protein>
<accession>A0A4Q7J7M5</accession>
<sequence>MTQTEDELWGRLERAQQLPFGAARTALVEEVVRHADAHNLAELRYAARLYSIEAYTYGGEPAKAFVPFAWCLAAHDRGEADPRYDYHLLWDFKGMVGKMISFPEVSLEQIRGVLDQMEQRYRKAGHTMNPVHQYRELVARHVGDREEAAEQYRLWCAAPRGEMSDCVGCEPGEKVSHLDWLGRHEDAVAVALPVLGGEFTCREQPHGILTDLLLPYLHTGRHTEAAEAHRRAYRAIQHDRAKLGAVASHLRFCGLSGNSARGLELVGRHLGWLDEAPTPNADMWFCATAAFVLRLVAEAGHADVTVFRPAHGDRPAGEPTVAALHAELSERALALAARFDARNGTSRQGDTIRATLEAEPLLDHLPLSGPAREAARLATEQAPRPEPVNLPDRPEDLADVAERHAALFDDEAAAAAWQRFDELCPEPDPRLAARREIGRGTQLAEADPEAAEQAWRRAAGLYAELGDEARVAATRSRIGLLMCRTERVDEGLAELDAAIAELTRLAGGTAMLLRARLRRAWALSDAGRGDEAIAEVLEVDGLVDDVADAETLAASISFAAAQLLGDTEDERRRLALPHAARAAEAYERLGAGRVRYATYQLLGSLHAGFGELEAAYPRFVAATGVAEPGPRAAAEHMAGRVAMELERPEQAHQHLVAAVAGFTALGERVITAHIQVDLAGAALMLGLAEEAADAAEEALDLVMDPETADTARFRLVGAYRMLEQFEPALKLLDELAQRCADNGNSAGLAQMHGLAASILDRLDRDAAAAQRHLAAAGALREDDDRLAELDHTRQAALSWHWAGEREQARAALAEADRLAAEHAAGDEPPHRWLRAMLDYDAARVLSAVDDVAELGPATERAAAAADGFRVLEDVERVAAAEVLRGRLLADQGRPAEAEPIVAAALASLPDDSPQRPRVEEYLATLR</sequence>
<comment type="caution">
    <text evidence="1">The sequence shown here is derived from an EMBL/GenBank/DDBJ whole genome shotgun (WGS) entry which is preliminary data.</text>
</comment>
<dbReference type="InterPro" id="IPR011990">
    <property type="entry name" value="TPR-like_helical_dom_sf"/>
</dbReference>
<dbReference type="AlphaFoldDB" id="A0A4Q7J7M5"/>
<dbReference type="Gene3D" id="1.25.40.10">
    <property type="entry name" value="Tetratricopeptide repeat domain"/>
    <property type="match status" value="1"/>
</dbReference>
<evidence type="ECO:0000313" key="2">
    <source>
        <dbReference type="Proteomes" id="UP000292003"/>
    </source>
</evidence>